<reference evidence="1" key="1">
    <citation type="journal article" date="2014" name="Int. J. Syst. Evol. Microbiol.">
        <title>Complete genome sequence of Corynebacterium casei LMG S-19264T (=DSM 44701T), isolated from a smear-ripened cheese.</title>
        <authorList>
            <consortium name="US DOE Joint Genome Institute (JGI-PGF)"/>
            <person name="Walter F."/>
            <person name="Albersmeier A."/>
            <person name="Kalinowski J."/>
            <person name="Ruckert C."/>
        </authorList>
    </citation>
    <scope>NUCLEOTIDE SEQUENCE</scope>
    <source>
        <strain evidence="1">KCTC 22164</strain>
    </source>
</reference>
<organism evidence="1 2">
    <name type="scientific">Alteromonas halophila</name>
    <dbReference type="NCBI Taxonomy" id="516698"/>
    <lineage>
        <taxon>Bacteria</taxon>
        <taxon>Pseudomonadati</taxon>
        <taxon>Pseudomonadota</taxon>
        <taxon>Gammaproteobacteria</taxon>
        <taxon>Alteromonadales</taxon>
        <taxon>Alteromonadaceae</taxon>
        <taxon>Alteromonas/Salinimonas group</taxon>
        <taxon>Alteromonas</taxon>
    </lineage>
</organism>
<evidence type="ECO:0008006" key="3">
    <source>
        <dbReference type="Google" id="ProtNLM"/>
    </source>
</evidence>
<name>A0A918MYI8_9ALTE</name>
<accession>A0A918MYI8</accession>
<comment type="caution">
    <text evidence="1">The sequence shown here is derived from an EMBL/GenBank/DDBJ whole genome shotgun (WGS) entry which is preliminary data.</text>
</comment>
<dbReference type="Proteomes" id="UP000631300">
    <property type="component" value="Unassembled WGS sequence"/>
</dbReference>
<dbReference type="RefSeq" id="WP_189405187.1">
    <property type="nucleotide sequence ID" value="NZ_BMXP01000003.1"/>
</dbReference>
<dbReference type="AlphaFoldDB" id="A0A918MYI8"/>
<protein>
    <recommendedName>
        <fullName evidence="3">Fis family transcriptional regulator</fullName>
    </recommendedName>
</protein>
<reference evidence="1" key="2">
    <citation type="submission" date="2020-09" db="EMBL/GenBank/DDBJ databases">
        <authorList>
            <person name="Sun Q."/>
            <person name="Kim S."/>
        </authorList>
    </citation>
    <scope>NUCLEOTIDE SEQUENCE</scope>
    <source>
        <strain evidence="1">KCTC 22164</strain>
    </source>
</reference>
<evidence type="ECO:0000313" key="1">
    <source>
        <dbReference type="EMBL" id="GGW83416.1"/>
    </source>
</evidence>
<proteinExistence type="predicted"/>
<keyword evidence="2" id="KW-1185">Reference proteome</keyword>
<sequence length="111" mass="12565">MKKSDKKMDNAISSALTDACEAALETHNGFVWLTHVVNYRRFPQSLLIICVFDTQANLEQADTQAMRNSVYEALLSINVRLSDRDRQIAFDTEEACEAENQGNWARRLAVA</sequence>
<dbReference type="EMBL" id="BMXP01000003">
    <property type="protein sequence ID" value="GGW83416.1"/>
    <property type="molecule type" value="Genomic_DNA"/>
</dbReference>
<gene>
    <name evidence="1" type="ORF">GCM10007391_16110</name>
</gene>
<evidence type="ECO:0000313" key="2">
    <source>
        <dbReference type="Proteomes" id="UP000631300"/>
    </source>
</evidence>